<evidence type="ECO:0000259" key="4">
    <source>
        <dbReference type="PROSITE" id="PS50111"/>
    </source>
</evidence>
<protein>
    <submittedName>
        <fullName evidence="5">Methyl-accepting chemotaxis protein</fullName>
    </submittedName>
</protein>
<evidence type="ECO:0000256" key="1">
    <source>
        <dbReference type="ARBA" id="ARBA00023224"/>
    </source>
</evidence>
<gene>
    <name evidence="5" type="ORF">P0Y65_19575</name>
</gene>
<dbReference type="Gene3D" id="1.10.287.950">
    <property type="entry name" value="Methyl-accepting chemotaxis protein"/>
    <property type="match status" value="2"/>
</dbReference>
<dbReference type="PANTHER" id="PTHR32089:SF112">
    <property type="entry name" value="LYSOZYME-LIKE PROTEIN-RELATED"/>
    <property type="match status" value="1"/>
</dbReference>
<keyword evidence="1 2" id="KW-0807">Transducer</keyword>
<evidence type="ECO:0000256" key="2">
    <source>
        <dbReference type="PROSITE-ProRule" id="PRU00284"/>
    </source>
</evidence>
<dbReference type="SUPFAM" id="SSF58104">
    <property type="entry name" value="Methyl-accepting chemotaxis protein (MCP) signaling domain"/>
    <property type="match status" value="2"/>
</dbReference>
<sequence length="636" mass="64976">MALVKTTALNRRVDAAEPVPAAKTPAASVRRPRKAVSKERAQERIGAAVGELSSGVAEAAAAAEQLRRSLEQIASGAEEAAGAAHESLAAIGELSRQFSVARTSADTSRRLSDALQVAVVEQATLIETSLGVIDSNAGRQLASVDAIVQLQVEAGRVAETTAIVADISDQTNLLALNAAIEAARAGDDGRGFAVVADEVRALAESAERGAGDVRRFAEAIGEGVGSIAARVRTAAGTARAQIAAGQEITGDLATIRDDLRALLDGGQAILVAATEADVASREAQKGAETIASAAEEQAAAAAEAQRAVQQQAQALDQGQDASQSLSTLIEALDSADAKGSAVSSIGAAAEQLSATIQQLSGASFQILTAVDQISRGAMQQAAATQQASAAILEIEKNAGLSRDNAQTALQKVDGVIARLDTNSINVEQVVAQMASSVDDLRATLTELAALEDQTRRIERSVDRIILIGVQTSMLAVNGSVEAARVGEAGRGFAIVSSDIRKLAVSATDTIEGAKDVVRLIQTSIVLIRRDIETTIASVDAEAGRNRAIAQRLAQIKLDCTEIRSGNAGIVAGADSIVVAVSQIQSGTEQIASVAQEAGAAAGQAAAAARQQSSAAENLAAAIEDIAALAEELRVAN</sequence>
<proteinExistence type="predicted"/>
<feature type="domain" description="Methyl-accepting transducer" evidence="4">
    <location>
        <begin position="355"/>
        <end position="626"/>
    </location>
</feature>
<dbReference type="Proteomes" id="UP001217476">
    <property type="component" value="Chromosome"/>
</dbReference>
<dbReference type="EMBL" id="CP119312">
    <property type="protein sequence ID" value="WEK04350.1"/>
    <property type="molecule type" value="Genomic_DNA"/>
</dbReference>
<dbReference type="SMART" id="SM00283">
    <property type="entry name" value="MA"/>
    <property type="match status" value="2"/>
</dbReference>
<accession>A0AAJ5VUV3</accession>
<dbReference type="GO" id="GO:0007165">
    <property type="term" value="P:signal transduction"/>
    <property type="evidence" value="ECO:0007669"/>
    <property type="project" value="UniProtKB-KW"/>
</dbReference>
<feature type="region of interest" description="Disordered" evidence="3">
    <location>
        <begin position="15"/>
        <end position="40"/>
    </location>
</feature>
<name>A0AAJ5VUV3_9HYPH</name>
<dbReference type="PROSITE" id="PS50111">
    <property type="entry name" value="CHEMOTAXIS_TRANSDUC_2"/>
    <property type="match status" value="2"/>
</dbReference>
<dbReference type="Pfam" id="PF00015">
    <property type="entry name" value="MCPsignal"/>
    <property type="match status" value="2"/>
</dbReference>
<dbReference type="PANTHER" id="PTHR32089">
    <property type="entry name" value="METHYL-ACCEPTING CHEMOTAXIS PROTEIN MCPB"/>
    <property type="match status" value="1"/>
</dbReference>
<dbReference type="InterPro" id="IPR004089">
    <property type="entry name" value="MCPsignal_dom"/>
</dbReference>
<evidence type="ECO:0000313" key="5">
    <source>
        <dbReference type="EMBL" id="WEK04350.1"/>
    </source>
</evidence>
<feature type="domain" description="Methyl-accepting transducer" evidence="4">
    <location>
        <begin position="55"/>
        <end position="312"/>
    </location>
</feature>
<reference evidence="5" key="1">
    <citation type="submission" date="2023-03" db="EMBL/GenBank/DDBJ databases">
        <title>Andean soil-derived lignocellulolytic bacterial consortium as a source of novel taxa and putative plastic-active enzymes.</title>
        <authorList>
            <person name="Diaz-Garcia L."/>
            <person name="Chuvochina M."/>
            <person name="Feuerriegel G."/>
            <person name="Bunk B."/>
            <person name="Sproer C."/>
            <person name="Streit W.R."/>
            <person name="Rodriguez L.M."/>
            <person name="Overmann J."/>
            <person name="Jimenez D.J."/>
        </authorList>
    </citation>
    <scope>NUCLEOTIDE SEQUENCE</scope>
    <source>
        <strain evidence="5">MAG 4196</strain>
    </source>
</reference>
<evidence type="ECO:0000313" key="6">
    <source>
        <dbReference type="Proteomes" id="UP001217476"/>
    </source>
</evidence>
<dbReference type="GO" id="GO:0016020">
    <property type="term" value="C:membrane"/>
    <property type="evidence" value="ECO:0007669"/>
    <property type="project" value="UniProtKB-SubCell"/>
</dbReference>
<evidence type="ECO:0000256" key="3">
    <source>
        <dbReference type="SAM" id="MobiDB-lite"/>
    </source>
</evidence>
<organism evidence="5 6">
    <name type="scientific">Candidatus Devosia phytovorans</name>
    <dbReference type="NCBI Taxonomy" id="3121372"/>
    <lineage>
        <taxon>Bacteria</taxon>
        <taxon>Pseudomonadati</taxon>
        <taxon>Pseudomonadota</taxon>
        <taxon>Alphaproteobacteria</taxon>
        <taxon>Hyphomicrobiales</taxon>
        <taxon>Devosiaceae</taxon>
        <taxon>Devosia</taxon>
    </lineage>
</organism>
<dbReference type="AlphaFoldDB" id="A0AAJ5VUV3"/>